<accession>A0A7C9LYT2</accession>
<dbReference type="AlphaFoldDB" id="A0A7C9LYT2"/>
<name>A0A7C9LYT2_9MICO</name>
<proteinExistence type="predicted"/>
<comment type="caution">
    <text evidence="1">The sequence shown here is derived from an EMBL/GenBank/DDBJ whole genome shotgun (WGS) entry which is preliminary data.</text>
</comment>
<dbReference type="OrthoDB" id="9799092at2"/>
<reference evidence="1 2" key="1">
    <citation type="submission" date="2019-11" db="EMBL/GenBank/DDBJ databases">
        <title>Agromyces kandeliae sp. nov., isolated from mangrove soil.</title>
        <authorList>
            <person name="Wang R."/>
        </authorList>
    </citation>
    <scope>NUCLEOTIDE SEQUENCE [LARGE SCALE GENOMIC DNA]</scope>
    <source>
        <strain evidence="1 2">JCM 11431</strain>
    </source>
</reference>
<dbReference type="Proteomes" id="UP000480122">
    <property type="component" value="Unassembled WGS sequence"/>
</dbReference>
<organism evidence="1 2">
    <name type="scientific">Agromyces luteolus</name>
    <dbReference type="NCBI Taxonomy" id="88373"/>
    <lineage>
        <taxon>Bacteria</taxon>
        <taxon>Bacillati</taxon>
        <taxon>Actinomycetota</taxon>
        <taxon>Actinomycetes</taxon>
        <taxon>Micrococcales</taxon>
        <taxon>Microbacteriaceae</taxon>
        <taxon>Agromyces</taxon>
    </lineage>
</organism>
<gene>
    <name evidence="1" type="ORF">GLX25_17895</name>
</gene>
<keyword evidence="2" id="KW-1185">Reference proteome</keyword>
<sequence length="133" mass="14304">MSTPAGPEASVADFGSLFARGLVQWGLRGDPHLWQAMRDALAGEPFPAGFWDVRSAVQREFARLTGEPLTDTDEPLRVAAFVTGSGISDGRVLPSFWVRTAIPILIDRWAAARDAADDTGHDGDVRGPDRAAM</sequence>
<protein>
    <submittedName>
        <fullName evidence="1">MobA protein</fullName>
    </submittedName>
</protein>
<evidence type="ECO:0000313" key="1">
    <source>
        <dbReference type="EMBL" id="MUN08979.1"/>
    </source>
</evidence>
<dbReference type="EMBL" id="WODA01000026">
    <property type="protein sequence ID" value="MUN08979.1"/>
    <property type="molecule type" value="Genomic_DNA"/>
</dbReference>
<dbReference type="RefSeq" id="WP_155843997.1">
    <property type="nucleotide sequence ID" value="NZ_BAAAIA010000013.1"/>
</dbReference>
<evidence type="ECO:0000313" key="2">
    <source>
        <dbReference type="Proteomes" id="UP000480122"/>
    </source>
</evidence>